<dbReference type="InterPro" id="IPR019734">
    <property type="entry name" value="TPR_rpt"/>
</dbReference>
<name>A0A813PSF0_9BILA</name>
<reference evidence="4" key="1">
    <citation type="submission" date="2021-02" db="EMBL/GenBank/DDBJ databases">
        <authorList>
            <person name="Nowell W R."/>
        </authorList>
    </citation>
    <scope>NUCLEOTIDE SEQUENCE</scope>
</reference>
<dbReference type="EMBL" id="CAJNOM010000005">
    <property type="protein sequence ID" value="CAF0757060.1"/>
    <property type="molecule type" value="Genomic_DNA"/>
</dbReference>
<dbReference type="PROSITE" id="PS50293">
    <property type="entry name" value="TPR_REGION"/>
    <property type="match status" value="3"/>
</dbReference>
<comment type="caution">
    <text evidence="4">The sequence shown here is derived from an EMBL/GenBank/DDBJ whole genome shotgun (WGS) entry which is preliminary data.</text>
</comment>
<feature type="repeat" description="TPR" evidence="3">
    <location>
        <begin position="515"/>
        <end position="548"/>
    </location>
</feature>
<dbReference type="Pfam" id="PF13424">
    <property type="entry name" value="TPR_12"/>
    <property type="match status" value="3"/>
</dbReference>
<dbReference type="OrthoDB" id="286233at2759"/>
<feature type="repeat" description="TPR" evidence="3">
    <location>
        <begin position="394"/>
        <end position="427"/>
    </location>
</feature>
<dbReference type="Proteomes" id="UP000663832">
    <property type="component" value="Unassembled WGS sequence"/>
</dbReference>
<sequence>MERMQNVLLIWLDNSIDDDNADCNNTIKQLKCVANNINTFTDADQCVNFIQTITNNKVCIVVSGSLGKHIVPRVHDMSQMDTIFIFSNNQEWHKQWTKECPKIKGVFTDITLISEALKQTAQQYEQNATSISFVASNKKLDQLDLSFMYTQILKEILLTIDFEDKHIKEFINYCREAFVKNEHDLHNIEKLERDYHDHTPISWYTYQCFLCSMLNQALRLMDVDIIVRMGFFISDLHRDIQRIHSEQFHGQQSGKTFTVYRGQCLSKQDFTEMTKTKGGLLSFNNFLSTSTSRDVSLCFAPQAATDPDLVGILFVMLINPTDSTTPFASVCNVSYFHTEDEVLFSMHTIFRIGDIQPMDENNRLYQVNLTLTNDNDKDLRTLTDHIRQKTFPNLKGWYSLGLLLKKMGHFNKAQEIYHDLLNQTTNESDKATIYYQLGRIKSFQGEYREALTYNEKSLAIYEKTLPFNHPDLADSYNRIGRVHHKMSDYPKALSYYEKALAIQQQSLPSSHPGWAMSYNNIGLVYDIMGDYSKALAYFENVLAIREQSLPSNHPHLGRSYHNIGNVYNDMGDYSRALSNYGKALGIRQQSLPPNHPDLSASYNNIGLVHEKMGDYSKAHSFYERAVQIGQQSLSTNHPNLQKWKENLVNIEKRL</sequence>
<evidence type="ECO:0000256" key="2">
    <source>
        <dbReference type="ARBA" id="ARBA00022803"/>
    </source>
</evidence>
<dbReference type="Gene3D" id="3.90.176.10">
    <property type="entry name" value="Toxin ADP-ribosyltransferase, Chain A, domain 1"/>
    <property type="match status" value="1"/>
</dbReference>
<dbReference type="PROSITE" id="PS50005">
    <property type="entry name" value="TPR"/>
    <property type="match status" value="6"/>
</dbReference>
<dbReference type="PANTHER" id="PTHR45641">
    <property type="entry name" value="TETRATRICOPEPTIDE REPEAT PROTEIN (AFU_ORTHOLOGUE AFUA_6G03870)"/>
    <property type="match status" value="1"/>
</dbReference>
<protein>
    <submittedName>
        <fullName evidence="4">Uncharacterized protein</fullName>
    </submittedName>
</protein>
<dbReference type="AlphaFoldDB" id="A0A813PSF0"/>
<organism evidence="4 5">
    <name type="scientific">Adineta steineri</name>
    <dbReference type="NCBI Taxonomy" id="433720"/>
    <lineage>
        <taxon>Eukaryota</taxon>
        <taxon>Metazoa</taxon>
        <taxon>Spiralia</taxon>
        <taxon>Gnathifera</taxon>
        <taxon>Rotifera</taxon>
        <taxon>Eurotatoria</taxon>
        <taxon>Bdelloidea</taxon>
        <taxon>Adinetida</taxon>
        <taxon>Adinetidae</taxon>
        <taxon>Adineta</taxon>
    </lineage>
</organism>
<keyword evidence="2 3" id="KW-0802">TPR repeat</keyword>
<evidence type="ECO:0000313" key="4">
    <source>
        <dbReference type="EMBL" id="CAF0757060.1"/>
    </source>
</evidence>
<keyword evidence="5" id="KW-1185">Reference proteome</keyword>
<dbReference type="SUPFAM" id="SSF48452">
    <property type="entry name" value="TPR-like"/>
    <property type="match status" value="1"/>
</dbReference>
<proteinExistence type="predicted"/>
<dbReference type="InterPro" id="IPR011990">
    <property type="entry name" value="TPR-like_helical_dom_sf"/>
</dbReference>
<dbReference type="Gene3D" id="1.25.40.10">
    <property type="entry name" value="Tetratricopeptide repeat domain"/>
    <property type="match status" value="2"/>
</dbReference>
<feature type="repeat" description="TPR" evidence="3">
    <location>
        <begin position="557"/>
        <end position="590"/>
    </location>
</feature>
<keyword evidence="1" id="KW-0677">Repeat</keyword>
<feature type="repeat" description="TPR" evidence="3">
    <location>
        <begin position="431"/>
        <end position="464"/>
    </location>
</feature>
<evidence type="ECO:0000256" key="1">
    <source>
        <dbReference type="ARBA" id="ARBA00022737"/>
    </source>
</evidence>
<feature type="repeat" description="TPR" evidence="3">
    <location>
        <begin position="599"/>
        <end position="632"/>
    </location>
</feature>
<accession>A0A813PSF0</accession>
<evidence type="ECO:0000256" key="3">
    <source>
        <dbReference type="PROSITE-ProRule" id="PRU00339"/>
    </source>
</evidence>
<evidence type="ECO:0000313" key="5">
    <source>
        <dbReference type="Proteomes" id="UP000663832"/>
    </source>
</evidence>
<dbReference type="SMART" id="SM00028">
    <property type="entry name" value="TPR"/>
    <property type="match status" value="6"/>
</dbReference>
<gene>
    <name evidence="4" type="ORF">QVE165_LOCUS1840</name>
</gene>
<dbReference type="PANTHER" id="PTHR45641:SF1">
    <property type="entry name" value="AAA+ ATPASE DOMAIN-CONTAINING PROTEIN"/>
    <property type="match status" value="1"/>
</dbReference>
<dbReference type="SUPFAM" id="SSF56399">
    <property type="entry name" value="ADP-ribosylation"/>
    <property type="match status" value="1"/>
</dbReference>
<feature type="repeat" description="TPR" evidence="3">
    <location>
        <begin position="473"/>
        <end position="506"/>
    </location>
</feature>